<sequence>MAKASSTCFSTKHPLQTPNDIIPPTKMKKIDCDITERGKEQSRQAGRTLIELLTSSQRKIDFLMISPLRRALQTATHLLEAFPENHNFVVEISNLCTEILLDSCDIGTEPRALTEEFPQWDLKFEDILVAWWLGPRNDLDTNATEEVQRNRGRS</sequence>
<evidence type="ECO:0000256" key="1">
    <source>
        <dbReference type="SAM" id="MobiDB-lite"/>
    </source>
</evidence>
<dbReference type="Proteomes" id="UP000693970">
    <property type="component" value="Unassembled WGS sequence"/>
</dbReference>
<dbReference type="EMBL" id="JAGRRH010000017">
    <property type="protein sequence ID" value="KAG7353105.1"/>
    <property type="molecule type" value="Genomic_DNA"/>
</dbReference>
<proteinExistence type="predicted"/>
<dbReference type="AlphaFoldDB" id="A0A9K3L084"/>
<feature type="region of interest" description="Disordered" evidence="1">
    <location>
        <begin position="1"/>
        <end position="22"/>
    </location>
</feature>
<dbReference type="InterPro" id="IPR013078">
    <property type="entry name" value="His_Pase_superF_clade-1"/>
</dbReference>
<dbReference type="OrthoDB" id="496981at2759"/>
<dbReference type="CDD" id="cd07067">
    <property type="entry name" value="HP_PGM_like"/>
    <property type="match status" value="1"/>
</dbReference>
<reference evidence="2" key="2">
    <citation type="submission" date="2021-04" db="EMBL/GenBank/DDBJ databases">
        <authorList>
            <person name="Podell S."/>
        </authorList>
    </citation>
    <scope>NUCLEOTIDE SEQUENCE</scope>
    <source>
        <strain evidence="2">Hildebrandi</strain>
    </source>
</reference>
<comment type="caution">
    <text evidence="2">The sequence shown here is derived from an EMBL/GenBank/DDBJ whole genome shotgun (WGS) entry which is preliminary data.</text>
</comment>
<reference evidence="2" key="1">
    <citation type="journal article" date="2021" name="Sci. Rep.">
        <title>Diploid genomic architecture of Nitzschia inconspicua, an elite biomass production diatom.</title>
        <authorList>
            <person name="Oliver A."/>
            <person name="Podell S."/>
            <person name="Pinowska A."/>
            <person name="Traller J.C."/>
            <person name="Smith S.R."/>
            <person name="McClure R."/>
            <person name="Beliaev A."/>
            <person name="Bohutskyi P."/>
            <person name="Hill E.A."/>
            <person name="Rabines A."/>
            <person name="Zheng H."/>
            <person name="Allen L.Z."/>
            <person name="Kuo A."/>
            <person name="Grigoriev I.V."/>
            <person name="Allen A.E."/>
            <person name="Hazlebeck D."/>
            <person name="Allen E.E."/>
        </authorList>
    </citation>
    <scope>NUCLEOTIDE SEQUENCE</scope>
    <source>
        <strain evidence="2">Hildebrandi</strain>
    </source>
</reference>
<evidence type="ECO:0000313" key="3">
    <source>
        <dbReference type="Proteomes" id="UP000693970"/>
    </source>
</evidence>
<feature type="compositionally biased region" description="Polar residues" evidence="1">
    <location>
        <begin position="1"/>
        <end position="19"/>
    </location>
</feature>
<keyword evidence="3" id="KW-1185">Reference proteome</keyword>
<dbReference type="Pfam" id="PF00300">
    <property type="entry name" value="His_Phos_1"/>
    <property type="match status" value="1"/>
</dbReference>
<gene>
    <name evidence="2" type="ORF">IV203_009153</name>
</gene>
<accession>A0A9K3L084</accession>
<evidence type="ECO:0000313" key="2">
    <source>
        <dbReference type="EMBL" id="KAG7353105.1"/>
    </source>
</evidence>
<name>A0A9K3L084_9STRA</name>
<organism evidence="2 3">
    <name type="scientific">Nitzschia inconspicua</name>
    <dbReference type="NCBI Taxonomy" id="303405"/>
    <lineage>
        <taxon>Eukaryota</taxon>
        <taxon>Sar</taxon>
        <taxon>Stramenopiles</taxon>
        <taxon>Ochrophyta</taxon>
        <taxon>Bacillariophyta</taxon>
        <taxon>Bacillariophyceae</taxon>
        <taxon>Bacillariophycidae</taxon>
        <taxon>Bacillariales</taxon>
        <taxon>Bacillariaceae</taxon>
        <taxon>Nitzschia</taxon>
    </lineage>
</organism>
<protein>
    <submittedName>
        <fullName evidence="2">Histidine phosphatase superfamily branch 1 protein</fullName>
    </submittedName>
</protein>